<dbReference type="EMBL" id="LBRS01000008">
    <property type="protein sequence ID" value="KKQ01446.1"/>
    <property type="molecule type" value="Genomic_DNA"/>
</dbReference>
<dbReference type="Pfam" id="PF01061">
    <property type="entry name" value="ABC2_membrane"/>
    <property type="match status" value="1"/>
</dbReference>
<dbReference type="PANTHER" id="PTHR43229:SF2">
    <property type="entry name" value="NODULATION PROTEIN J"/>
    <property type="match status" value="1"/>
</dbReference>
<comment type="similarity">
    <text evidence="5">Belongs to the ABC-2 integral membrane protein family.</text>
</comment>
<sequence>MSIQRINAMIIRYMYVWFRSIERFMWSFGWPFLDLIIWGITSSYLQKQSITSFSIVTFILGGVIFWNILWRAQNEMSVNFLEEAWNHNLINIFSSPLKISEYLISAIILNLIKLIVTVTTLTVSAFVLYKFNFYTTFGWHIPFLLINLLLIGWSAGIFINALLLRYGWSLSELAWAIVFVLQPFSCVFYPREALPVWAQKISLILPSSYVFEEMRSILFSGNINWFNLYLSFGLNLVYLVLSIKFFYYMYDRARDLGKLVKLN</sequence>
<dbReference type="InterPro" id="IPR047817">
    <property type="entry name" value="ABC2_TM_bact-type"/>
</dbReference>
<feature type="transmembrane region" description="Helical" evidence="5">
    <location>
        <begin position="102"/>
        <end position="129"/>
    </location>
</feature>
<comment type="caution">
    <text evidence="7">The sequence shown here is derived from an EMBL/GenBank/DDBJ whole genome shotgun (WGS) entry which is preliminary data.</text>
</comment>
<dbReference type="STRING" id="1618480.US11_C0008G0003"/>
<keyword evidence="4 5" id="KW-0472">Membrane</keyword>
<keyword evidence="5" id="KW-0813">Transport</keyword>
<keyword evidence="2 5" id="KW-0812">Transmembrane</keyword>
<feature type="transmembrane region" description="Helical" evidence="5">
    <location>
        <begin position="21"/>
        <end position="40"/>
    </location>
</feature>
<evidence type="ECO:0000313" key="7">
    <source>
        <dbReference type="EMBL" id="KKQ01446.1"/>
    </source>
</evidence>
<feature type="transmembrane region" description="Helical" evidence="5">
    <location>
        <begin position="141"/>
        <end position="164"/>
    </location>
</feature>
<proteinExistence type="inferred from homology"/>
<accession>A0A0G0HBY3</accession>
<evidence type="ECO:0000256" key="5">
    <source>
        <dbReference type="RuleBase" id="RU361157"/>
    </source>
</evidence>
<evidence type="ECO:0000256" key="1">
    <source>
        <dbReference type="ARBA" id="ARBA00004141"/>
    </source>
</evidence>
<evidence type="ECO:0000313" key="8">
    <source>
        <dbReference type="Proteomes" id="UP000034344"/>
    </source>
</evidence>
<dbReference type="GO" id="GO:0005886">
    <property type="term" value="C:plasma membrane"/>
    <property type="evidence" value="ECO:0007669"/>
    <property type="project" value="UniProtKB-SubCell"/>
</dbReference>
<protein>
    <recommendedName>
        <fullName evidence="5">Transport permease protein</fullName>
    </recommendedName>
</protein>
<dbReference type="AlphaFoldDB" id="A0A0G0HBY3"/>
<keyword evidence="3 5" id="KW-1133">Transmembrane helix</keyword>
<evidence type="ECO:0000256" key="4">
    <source>
        <dbReference type="ARBA" id="ARBA00023136"/>
    </source>
</evidence>
<keyword evidence="5" id="KW-1003">Cell membrane</keyword>
<dbReference type="GO" id="GO:0140359">
    <property type="term" value="F:ABC-type transporter activity"/>
    <property type="evidence" value="ECO:0007669"/>
    <property type="project" value="InterPro"/>
</dbReference>
<name>A0A0G0HBY3_9BACT</name>
<dbReference type="PROSITE" id="PS51012">
    <property type="entry name" value="ABC_TM2"/>
    <property type="match status" value="1"/>
</dbReference>
<evidence type="ECO:0000256" key="2">
    <source>
        <dbReference type="ARBA" id="ARBA00022692"/>
    </source>
</evidence>
<feature type="transmembrane region" description="Helical" evidence="5">
    <location>
        <begin position="52"/>
        <end position="70"/>
    </location>
</feature>
<dbReference type="Proteomes" id="UP000034344">
    <property type="component" value="Unassembled WGS sequence"/>
</dbReference>
<dbReference type="InterPro" id="IPR051784">
    <property type="entry name" value="Nod_factor_ABC_transporter"/>
</dbReference>
<dbReference type="InterPro" id="IPR013525">
    <property type="entry name" value="ABC2_TM"/>
</dbReference>
<organism evidence="7 8">
    <name type="scientific">Candidatus Roizmanbacteria bacterium GW2011_GWA2_36_23</name>
    <dbReference type="NCBI Taxonomy" id="1618480"/>
    <lineage>
        <taxon>Bacteria</taxon>
        <taxon>Candidatus Roizmaniibacteriota</taxon>
    </lineage>
</organism>
<dbReference type="PANTHER" id="PTHR43229">
    <property type="entry name" value="NODULATION PROTEIN J"/>
    <property type="match status" value="1"/>
</dbReference>
<evidence type="ECO:0000259" key="6">
    <source>
        <dbReference type="PROSITE" id="PS51012"/>
    </source>
</evidence>
<feature type="transmembrane region" description="Helical" evidence="5">
    <location>
        <begin position="173"/>
        <end position="190"/>
    </location>
</feature>
<gene>
    <name evidence="7" type="ORF">US11_C0008G0003</name>
</gene>
<evidence type="ECO:0000256" key="3">
    <source>
        <dbReference type="ARBA" id="ARBA00022989"/>
    </source>
</evidence>
<comment type="subcellular location">
    <subcellularLocation>
        <location evidence="5">Cell membrane</location>
        <topology evidence="5">Multi-pass membrane protein</topology>
    </subcellularLocation>
    <subcellularLocation>
        <location evidence="1">Membrane</location>
        <topology evidence="1">Multi-pass membrane protein</topology>
    </subcellularLocation>
</comment>
<feature type="transmembrane region" description="Helical" evidence="5">
    <location>
        <begin position="228"/>
        <end position="250"/>
    </location>
</feature>
<feature type="domain" description="ABC transmembrane type-2" evidence="6">
    <location>
        <begin position="22"/>
        <end position="249"/>
    </location>
</feature>
<reference evidence="7 8" key="1">
    <citation type="journal article" date="2015" name="Nature">
        <title>rRNA introns, odd ribosomes, and small enigmatic genomes across a large radiation of phyla.</title>
        <authorList>
            <person name="Brown C.T."/>
            <person name="Hug L.A."/>
            <person name="Thomas B.C."/>
            <person name="Sharon I."/>
            <person name="Castelle C.J."/>
            <person name="Singh A."/>
            <person name="Wilkins M.J."/>
            <person name="Williams K.H."/>
            <person name="Banfield J.F."/>
        </authorList>
    </citation>
    <scope>NUCLEOTIDE SEQUENCE [LARGE SCALE GENOMIC DNA]</scope>
</reference>